<feature type="repeat" description="HEAT" evidence="1">
    <location>
        <begin position="271"/>
        <end position="309"/>
    </location>
</feature>
<dbReference type="Proteomes" id="UP001165289">
    <property type="component" value="Unassembled WGS sequence"/>
</dbReference>
<feature type="repeat" description="ARM" evidence="2">
    <location>
        <begin position="270"/>
        <end position="307"/>
    </location>
</feature>
<sequence length="341" mass="37274">MSLPRVTTKAPPNVDPVKASPAYGICALPKINREINHEDLHTRQKALNLLSDMLHSPNNIVEAIRVGIVKSLKLVIKDTDDHVRVKSTENMSILSGHAKGREALLAINVIEPLSSLFEDKVYQVRYSVHSVLETLTCSGEGAMYAIDCGLIPRFVERLEFEENSVKELILGSLHNCMTRDTVDALGCSAMTTLVSLLKHESPKIRGKAARGIMALTFPLKGKECAVSENAIPDLVELLDDSSHVVRANACGALMSITITTQGKKETLKWGVIPKLVPLICDPTPEVQLNAIKALTTLSEHPSGRESLSDTVDKLTDISARSSDEYIRRAAEVAVKTITWKP</sequence>
<dbReference type="PROSITE" id="PS50176">
    <property type="entry name" value="ARM_REPEAT"/>
    <property type="match status" value="1"/>
</dbReference>
<comment type="caution">
    <text evidence="3">The sequence shown here is derived from an EMBL/GenBank/DDBJ whole genome shotgun (WGS) entry which is preliminary data.</text>
</comment>
<evidence type="ECO:0000256" key="2">
    <source>
        <dbReference type="PROSITE-ProRule" id="PRU00259"/>
    </source>
</evidence>
<accession>A0AAV7KIK2</accession>
<dbReference type="Pfam" id="PF13646">
    <property type="entry name" value="HEAT_2"/>
    <property type="match status" value="1"/>
</dbReference>
<evidence type="ECO:0000313" key="4">
    <source>
        <dbReference type="Proteomes" id="UP001165289"/>
    </source>
</evidence>
<dbReference type="InterPro" id="IPR016024">
    <property type="entry name" value="ARM-type_fold"/>
</dbReference>
<reference evidence="3 4" key="1">
    <citation type="journal article" date="2023" name="BMC Biol.">
        <title>The compact genome of the sponge Oopsacas minuta (Hexactinellida) is lacking key metazoan core genes.</title>
        <authorList>
            <person name="Santini S."/>
            <person name="Schenkelaars Q."/>
            <person name="Jourda C."/>
            <person name="Duchesne M."/>
            <person name="Belahbib H."/>
            <person name="Rocher C."/>
            <person name="Selva M."/>
            <person name="Riesgo A."/>
            <person name="Vervoort M."/>
            <person name="Leys S.P."/>
            <person name="Kodjabachian L."/>
            <person name="Le Bivic A."/>
            <person name="Borchiellini C."/>
            <person name="Claverie J.M."/>
            <person name="Renard E."/>
        </authorList>
    </citation>
    <scope>NUCLEOTIDE SEQUENCE [LARGE SCALE GENOMIC DNA]</scope>
    <source>
        <strain evidence="3">SPO-2</strain>
    </source>
</reference>
<evidence type="ECO:0000256" key="1">
    <source>
        <dbReference type="PROSITE-ProRule" id="PRU00103"/>
    </source>
</evidence>
<dbReference type="AlphaFoldDB" id="A0AAV7KIK2"/>
<dbReference type="PROSITE" id="PS50077">
    <property type="entry name" value="HEAT_REPEAT"/>
    <property type="match status" value="1"/>
</dbReference>
<dbReference type="InterPro" id="IPR000225">
    <property type="entry name" value="Armadillo"/>
</dbReference>
<dbReference type="SMART" id="SM00185">
    <property type="entry name" value="ARM"/>
    <property type="match status" value="3"/>
</dbReference>
<name>A0AAV7KIK2_9METZ</name>
<dbReference type="SUPFAM" id="SSF48371">
    <property type="entry name" value="ARM repeat"/>
    <property type="match status" value="1"/>
</dbReference>
<dbReference type="InterPro" id="IPR011989">
    <property type="entry name" value="ARM-like"/>
</dbReference>
<evidence type="ECO:0008006" key="5">
    <source>
        <dbReference type="Google" id="ProtNLM"/>
    </source>
</evidence>
<organism evidence="3 4">
    <name type="scientific">Oopsacas minuta</name>
    <dbReference type="NCBI Taxonomy" id="111878"/>
    <lineage>
        <taxon>Eukaryota</taxon>
        <taxon>Metazoa</taxon>
        <taxon>Porifera</taxon>
        <taxon>Hexactinellida</taxon>
        <taxon>Hexasterophora</taxon>
        <taxon>Lyssacinosida</taxon>
        <taxon>Leucopsacidae</taxon>
        <taxon>Oopsacas</taxon>
    </lineage>
</organism>
<dbReference type="InterPro" id="IPR042856">
    <property type="entry name" value="RSP14"/>
</dbReference>
<keyword evidence="4" id="KW-1185">Reference proteome</keyword>
<dbReference type="InterPro" id="IPR021133">
    <property type="entry name" value="HEAT_type_2"/>
</dbReference>
<dbReference type="Gene3D" id="1.25.10.10">
    <property type="entry name" value="Leucine-rich Repeat Variant"/>
    <property type="match status" value="2"/>
</dbReference>
<proteinExistence type="predicted"/>
<protein>
    <recommendedName>
        <fullName evidence="5">Rhabdoid tumor deletion region protein 1</fullName>
    </recommendedName>
</protein>
<dbReference type="PANTHER" id="PTHR15599:SF1">
    <property type="entry name" value="RADIAL SPOKE HEAD 14 HOMOLOG"/>
    <property type="match status" value="1"/>
</dbReference>
<evidence type="ECO:0000313" key="3">
    <source>
        <dbReference type="EMBL" id="KAI6660883.1"/>
    </source>
</evidence>
<dbReference type="PANTHER" id="PTHR15599">
    <property type="entry name" value="RTDR1"/>
    <property type="match status" value="1"/>
</dbReference>
<dbReference type="EMBL" id="JAKMXF010000022">
    <property type="protein sequence ID" value="KAI6660883.1"/>
    <property type="molecule type" value="Genomic_DNA"/>
</dbReference>
<gene>
    <name evidence="3" type="ORF">LOD99_13607</name>
</gene>